<comment type="caution">
    <text evidence="2">The sequence shown here is derived from an EMBL/GenBank/DDBJ whole genome shotgun (WGS) entry which is preliminary data.</text>
</comment>
<gene>
    <name evidence="2" type="ORF">SEMRO_564_G167390.1</name>
</gene>
<reference evidence="2" key="1">
    <citation type="submission" date="2020-06" db="EMBL/GenBank/DDBJ databases">
        <authorList>
            <consortium name="Plant Systems Biology data submission"/>
        </authorList>
    </citation>
    <scope>NUCLEOTIDE SEQUENCE</scope>
    <source>
        <strain evidence="2">D6</strain>
    </source>
</reference>
<keyword evidence="3" id="KW-1185">Reference proteome</keyword>
<organism evidence="2 3">
    <name type="scientific">Seminavis robusta</name>
    <dbReference type="NCBI Taxonomy" id="568900"/>
    <lineage>
        <taxon>Eukaryota</taxon>
        <taxon>Sar</taxon>
        <taxon>Stramenopiles</taxon>
        <taxon>Ochrophyta</taxon>
        <taxon>Bacillariophyta</taxon>
        <taxon>Bacillariophyceae</taxon>
        <taxon>Bacillariophycidae</taxon>
        <taxon>Naviculales</taxon>
        <taxon>Naviculaceae</taxon>
        <taxon>Seminavis</taxon>
    </lineage>
</organism>
<accession>A0A9N8HJP6</accession>
<dbReference type="AlphaFoldDB" id="A0A9N8HJP6"/>
<proteinExistence type="predicted"/>
<feature type="compositionally biased region" description="Polar residues" evidence="1">
    <location>
        <begin position="1"/>
        <end position="11"/>
    </location>
</feature>
<evidence type="ECO:0000313" key="3">
    <source>
        <dbReference type="Proteomes" id="UP001153069"/>
    </source>
</evidence>
<dbReference type="Proteomes" id="UP001153069">
    <property type="component" value="Unassembled WGS sequence"/>
</dbReference>
<feature type="compositionally biased region" description="Polar residues" evidence="1">
    <location>
        <begin position="106"/>
        <end position="118"/>
    </location>
</feature>
<feature type="region of interest" description="Disordered" evidence="1">
    <location>
        <begin position="1"/>
        <end position="24"/>
    </location>
</feature>
<protein>
    <submittedName>
        <fullName evidence="2">Uncharacterized protein</fullName>
    </submittedName>
</protein>
<feature type="region of interest" description="Disordered" evidence="1">
    <location>
        <begin position="104"/>
        <end position="150"/>
    </location>
</feature>
<dbReference type="EMBL" id="CAICTM010000563">
    <property type="protein sequence ID" value="CAB9512968.1"/>
    <property type="molecule type" value="Genomic_DNA"/>
</dbReference>
<evidence type="ECO:0000256" key="1">
    <source>
        <dbReference type="SAM" id="MobiDB-lite"/>
    </source>
</evidence>
<evidence type="ECO:0000313" key="2">
    <source>
        <dbReference type="EMBL" id="CAB9512968.1"/>
    </source>
</evidence>
<sequence length="150" mass="16231">MPLITRSSCGGSVQALDNGGSPSSSCKATVGSSSSLINSKQVSQYWPFVDCPHPPSNSKRQPRPPAIFLQCSSFLQRTEPLPKSFLSPTSHRCQHARVFHHGAASSKWQPKTSSSASSFFHEHQSPTHARPTLPETQILLGTPSKLLLTP</sequence>
<name>A0A9N8HJP6_9STRA</name>